<organism evidence="3 4">
    <name type="scientific">Emydomyces testavorans</name>
    <dbReference type="NCBI Taxonomy" id="2070801"/>
    <lineage>
        <taxon>Eukaryota</taxon>
        <taxon>Fungi</taxon>
        <taxon>Dikarya</taxon>
        <taxon>Ascomycota</taxon>
        <taxon>Pezizomycotina</taxon>
        <taxon>Eurotiomycetes</taxon>
        <taxon>Eurotiomycetidae</taxon>
        <taxon>Onygenales</taxon>
        <taxon>Nannizziopsiaceae</taxon>
        <taxon>Emydomyces</taxon>
    </lineage>
</organism>
<feature type="compositionally biased region" description="Basic residues" evidence="2">
    <location>
        <begin position="93"/>
        <end position="104"/>
    </location>
</feature>
<dbReference type="AlphaFoldDB" id="A0AAF0DBI8"/>
<feature type="region of interest" description="Disordered" evidence="2">
    <location>
        <begin position="278"/>
        <end position="369"/>
    </location>
</feature>
<feature type="compositionally biased region" description="Basic and acidic residues" evidence="2">
    <location>
        <begin position="167"/>
        <end position="189"/>
    </location>
</feature>
<keyword evidence="4" id="KW-1185">Reference proteome</keyword>
<gene>
    <name evidence="3" type="primary">IST1</name>
    <name evidence="3" type="ORF">PRK78_000333</name>
</gene>
<dbReference type="EMBL" id="CP120627">
    <property type="protein sequence ID" value="WEW54906.1"/>
    <property type="molecule type" value="Genomic_DNA"/>
</dbReference>
<dbReference type="PANTHER" id="PTHR12161:SF5">
    <property type="entry name" value="IST1 HOMOLOG"/>
    <property type="match status" value="1"/>
</dbReference>
<dbReference type="Pfam" id="PF03398">
    <property type="entry name" value="Ist1"/>
    <property type="match status" value="2"/>
</dbReference>
<dbReference type="PANTHER" id="PTHR12161">
    <property type="entry name" value="IST1 FAMILY MEMBER"/>
    <property type="match status" value="1"/>
</dbReference>
<evidence type="ECO:0000256" key="1">
    <source>
        <dbReference type="ARBA" id="ARBA00005536"/>
    </source>
</evidence>
<dbReference type="Proteomes" id="UP001219355">
    <property type="component" value="Chromosome 1"/>
</dbReference>
<proteinExistence type="inferred from homology"/>
<comment type="similarity">
    <text evidence="1">Belongs to the IST1 family.</text>
</comment>
<evidence type="ECO:0000313" key="4">
    <source>
        <dbReference type="Proteomes" id="UP001219355"/>
    </source>
</evidence>
<evidence type="ECO:0000313" key="3">
    <source>
        <dbReference type="EMBL" id="WEW54906.1"/>
    </source>
</evidence>
<dbReference type="GO" id="GO:0015031">
    <property type="term" value="P:protein transport"/>
    <property type="evidence" value="ECO:0007669"/>
    <property type="project" value="InterPro"/>
</dbReference>
<evidence type="ECO:0000256" key="2">
    <source>
        <dbReference type="SAM" id="MobiDB-lite"/>
    </source>
</evidence>
<protein>
    <submittedName>
        <fullName evidence="3">Vacuolar protein sorting-associated protein ist1</fullName>
    </submittedName>
</protein>
<dbReference type="Gene3D" id="1.20.1260.60">
    <property type="entry name" value="Vacuolar protein sorting-associated protein Ist1"/>
    <property type="match status" value="1"/>
</dbReference>
<dbReference type="InterPro" id="IPR042277">
    <property type="entry name" value="IST1-like"/>
</dbReference>
<name>A0AAF0DBI8_9EURO</name>
<reference evidence="3" key="1">
    <citation type="submission" date="2023-03" db="EMBL/GenBank/DDBJ databases">
        <title>Emydomyces testavorans Genome Sequence.</title>
        <authorList>
            <person name="Hoyer L."/>
        </authorList>
    </citation>
    <scope>NUCLEOTIDE SEQUENCE</scope>
    <source>
        <strain evidence="3">16-2883</strain>
    </source>
</reference>
<sequence>MPLPKQTTDLIFSLQALVYRIRQLIKERRGYSKTKAREVAKLLKDGREDFARIKTEDMIANDNLIAALEIIELHCEQLQVRANILDHIAFGQKRKSKPPVRRRGNQPGSSGSAASTGERGSGGGGGGGWGLWKILGLGGGAHAQGQRSGTGDAVAAAGAGNTSPDGPKLESHTVAEESAKSSDETPKVTEPEVYIDRELDRAAGVIFYSYARLPRDVPGLPELRVKLMQRWGNDFASRVQDDDDPPVNLPEDLVERLRVQKASPVLVEKYLKEIARSHGIPWHQDEDNTNEDEAGGQNAEDDDELPEFIGEQTSRVDNQAAKKGPIKALPDDMKALDAQPSGPDADSDPPAALKSGPEDSRSARGVPEVDELARRFAALKR</sequence>
<dbReference type="InterPro" id="IPR005061">
    <property type="entry name" value="Ist1"/>
</dbReference>
<feature type="compositionally biased region" description="Acidic residues" evidence="2">
    <location>
        <begin position="287"/>
        <end position="306"/>
    </location>
</feature>
<feature type="compositionally biased region" description="Low complexity" evidence="2">
    <location>
        <begin position="337"/>
        <end position="352"/>
    </location>
</feature>
<feature type="region of interest" description="Disordered" evidence="2">
    <location>
        <begin position="142"/>
        <end position="189"/>
    </location>
</feature>
<accession>A0AAF0DBI8</accession>
<feature type="compositionally biased region" description="Low complexity" evidence="2">
    <location>
        <begin position="143"/>
        <end position="160"/>
    </location>
</feature>
<feature type="compositionally biased region" description="Low complexity" evidence="2">
    <location>
        <begin position="108"/>
        <end position="118"/>
    </location>
</feature>
<feature type="region of interest" description="Disordered" evidence="2">
    <location>
        <begin position="93"/>
        <end position="125"/>
    </location>
</feature>